<sequence length="29" mass="3545">MYRHQSGFNRYLKGKHREIAIYPYFKALG</sequence>
<dbReference type="AlphaFoldDB" id="A0AAV2YL32"/>
<keyword evidence="2" id="KW-1185">Reference proteome</keyword>
<reference evidence="1" key="2">
    <citation type="journal article" date="2023" name="Microbiol Resour">
        <title>Decontamination and Annotation of the Draft Genome Sequence of the Oomycete Lagenidium giganteum ARSEF 373.</title>
        <authorList>
            <person name="Morgan W.R."/>
            <person name="Tartar A."/>
        </authorList>
    </citation>
    <scope>NUCLEOTIDE SEQUENCE</scope>
    <source>
        <strain evidence="1">ARSEF 373</strain>
    </source>
</reference>
<proteinExistence type="predicted"/>
<dbReference type="Proteomes" id="UP001146120">
    <property type="component" value="Unassembled WGS sequence"/>
</dbReference>
<gene>
    <name evidence="1" type="ORF">N0F65_001459</name>
</gene>
<accession>A0AAV2YL32</accession>
<reference evidence="1" key="1">
    <citation type="submission" date="2022-11" db="EMBL/GenBank/DDBJ databases">
        <authorList>
            <person name="Morgan W.R."/>
            <person name="Tartar A."/>
        </authorList>
    </citation>
    <scope>NUCLEOTIDE SEQUENCE</scope>
    <source>
        <strain evidence="1">ARSEF 373</strain>
    </source>
</reference>
<name>A0AAV2YL32_9STRA</name>
<evidence type="ECO:0008006" key="3">
    <source>
        <dbReference type="Google" id="ProtNLM"/>
    </source>
</evidence>
<organism evidence="1 2">
    <name type="scientific">Lagenidium giganteum</name>
    <dbReference type="NCBI Taxonomy" id="4803"/>
    <lineage>
        <taxon>Eukaryota</taxon>
        <taxon>Sar</taxon>
        <taxon>Stramenopiles</taxon>
        <taxon>Oomycota</taxon>
        <taxon>Peronosporomycetes</taxon>
        <taxon>Pythiales</taxon>
        <taxon>Pythiaceae</taxon>
    </lineage>
</organism>
<dbReference type="EMBL" id="DAKRPA010000274">
    <property type="protein sequence ID" value="DAZ94028.1"/>
    <property type="molecule type" value="Genomic_DNA"/>
</dbReference>
<protein>
    <recommendedName>
        <fullName evidence="3">Maturase K</fullName>
    </recommendedName>
</protein>
<evidence type="ECO:0000313" key="2">
    <source>
        <dbReference type="Proteomes" id="UP001146120"/>
    </source>
</evidence>
<evidence type="ECO:0000313" key="1">
    <source>
        <dbReference type="EMBL" id="DAZ94028.1"/>
    </source>
</evidence>
<comment type="caution">
    <text evidence="1">The sequence shown here is derived from an EMBL/GenBank/DDBJ whole genome shotgun (WGS) entry which is preliminary data.</text>
</comment>